<dbReference type="SMART" id="SM00420">
    <property type="entry name" value="HTH_DEOR"/>
    <property type="match status" value="1"/>
</dbReference>
<organism evidence="5 6">
    <name type="scientific">Lederbergia citrea</name>
    <dbReference type="NCBI Taxonomy" id="2833581"/>
    <lineage>
        <taxon>Bacteria</taxon>
        <taxon>Bacillati</taxon>
        <taxon>Bacillota</taxon>
        <taxon>Bacilli</taxon>
        <taxon>Bacillales</taxon>
        <taxon>Bacillaceae</taxon>
        <taxon>Lederbergia</taxon>
    </lineage>
</organism>
<dbReference type="EMBL" id="JAGYPN010000005">
    <property type="protein sequence ID" value="MBS4224849.1"/>
    <property type="molecule type" value="Genomic_DNA"/>
</dbReference>
<protein>
    <submittedName>
        <fullName evidence="5">DeoR/GlpR transcriptional regulator</fullName>
    </submittedName>
</protein>
<dbReference type="SMART" id="SM01134">
    <property type="entry name" value="DeoRC"/>
    <property type="match status" value="1"/>
</dbReference>
<keyword evidence="6" id="KW-1185">Reference proteome</keyword>
<keyword evidence="2" id="KW-0238">DNA-binding</keyword>
<dbReference type="GO" id="GO:0003677">
    <property type="term" value="F:DNA binding"/>
    <property type="evidence" value="ECO:0007669"/>
    <property type="project" value="UniProtKB-KW"/>
</dbReference>
<gene>
    <name evidence="5" type="ORF">KHA91_19315</name>
</gene>
<dbReference type="SUPFAM" id="SSF100950">
    <property type="entry name" value="NagB/RpiA/CoA transferase-like"/>
    <property type="match status" value="1"/>
</dbReference>
<dbReference type="Pfam" id="PF00455">
    <property type="entry name" value="DeoRC"/>
    <property type="match status" value="1"/>
</dbReference>
<evidence type="ECO:0000256" key="1">
    <source>
        <dbReference type="ARBA" id="ARBA00023015"/>
    </source>
</evidence>
<sequence>MSLLAEERKKIILEELDTQGKVQVLALAEQLQVSSETIRRDLDTLVKTEKIKRVYGGAVKISYDDGEPPYQERQIINRDAKMAIGKQASLLIEDGNTIFLDTGTTILEFARFIEGKRGLTIVTNSLPTASLLKESLSQGLFRGKLIILGGEISPDQQSVSGYLCEEMLKNFHVDKAFLSVGGVSIHTGISDYDLNESVISKIATNQSKEVIVLADHSKIGVQSFSHIADLNMIDVIISDKKLPASWSAKLEQNEVTWIAT</sequence>
<name>A0A942Z5K3_9BACI</name>
<dbReference type="InterPro" id="IPR036390">
    <property type="entry name" value="WH_DNA-bd_sf"/>
</dbReference>
<dbReference type="InterPro" id="IPR050313">
    <property type="entry name" value="Carb_Metab_HTH_regulators"/>
</dbReference>
<evidence type="ECO:0000313" key="5">
    <source>
        <dbReference type="EMBL" id="MBS4224849.1"/>
    </source>
</evidence>
<dbReference type="InterPro" id="IPR036388">
    <property type="entry name" value="WH-like_DNA-bd_sf"/>
</dbReference>
<evidence type="ECO:0000256" key="3">
    <source>
        <dbReference type="ARBA" id="ARBA00023163"/>
    </source>
</evidence>
<dbReference type="InterPro" id="IPR014036">
    <property type="entry name" value="DeoR-like_C"/>
</dbReference>
<dbReference type="Gene3D" id="3.40.50.1360">
    <property type="match status" value="1"/>
</dbReference>
<dbReference type="InterPro" id="IPR001034">
    <property type="entry name" value="DeoR_HTH"/>
</dbReference>
<dbReference type="PROSITE" id="PS00894">
    <property type="entry name" value="HTH_DEOR_1"/>
    <property type="match status" value="1"/>
</dbReference>
<evidence type="ECO:0000313" key="6">
    <source>
        <dbReference type="Proteomes" id="UP000676456"/>
    </source>
</evidence>
<feature type="domain" description="HTH deoR-type" evidence="4">
    <location>
        <begin position="5"/>
        <end position="60"/>
    </location>
</feature>
<dbReference type="InterPro" id="IPR018356">
    <property type="entry name" value="Tscrpt_reg_HTH_DeoR_CS"/>
</dbReference>
<dbReference type="PROSITE" id="PS51000">
    <property type="entry name" value="HTH_DEOR_2"/>
    <property type="match status" value="1"/>
</dbReference>
<dbReference type="Proteomes" id="UP000676456">
    <property type="component" value="Unassembled WGS sequence"/>
</dbReference>
<dbReference type="GO" id="GO:0003700">
    <property type="term" value="F:DNA-binding transcription factor activity"/>
    <property type="evidence" value="ECO:0007669"/>
    <property type="project" value="InterPro"/>
</dbReference>
<dbReference type="Gene3D" id="1.10.10.10">
    <property type="entry name" value="Winged helix-like DNA-binding domain superfamily/Winged helix DNA-binding domain"/>
    <property type="match status" value="1"/>
</dbReference>
<accession>A0A942Z5K3</accession>
<dbReference type="Pfam" id="PF08220">
    <property type="entry name" value="HTH_DeoR"/>
    <property type="match status" value="1"/>
</dbReference>
<evidence type="ECO:0000259" key="4">
    <source>
        <dbReference type="PROSITE" id="PS51000"/>
    </source>
</evidence>
<reference evidence="5 6" key="1">
    <citation type="submission" date="2021-05" db="EMBL/GenBank/DDBJ databases">
        <title>Novel Bacillus species.</title>
        <authorList>
            <person name="Liu G."/>
        </authorList>
    </citation>
    <scope>NUCLEOTIDE SEQUENCE [LARGE SCALE GENOMIC DNA]</scope>
    <source>
        <strain evidence="5 6">FJAT-49682</strain>
    </source>
</reference>
<keyword evidence="3" id="KW-0804">Transcription</keyword>
<dbReference type="PRINTS" id="PR00037">
    <property type="entry name" value="HTHLACR"/>
</dbReference>
<proteinExistence type="predicted"/>
<dbReference type="PANTHER" id="PTHR30363">
    <property type="entry name" value="HTH-TYPE TRANSCRIPTIONAL REGULATOR SRLR-RELATED"/>
    <property type="match status" value="1"/>
</dbReference>
<dbReference type="PANTHER" id="PTHR30363:SF44">
    <property type="entry name" value="AGA OPERON TRANSCRIPTIONAL REPRESSOR-RELATED"/>
    <property type="match status" value="1"/>
</dbReference>
<keyword evidence="1" id="KW-0805">Transcription regulation</keyword>
<dbReference type="SUPFAM" id="SSF46785">
    <property type="entry name" value="Winged helix' DNA-binding domain"/>
    <property type="match status" value="1"/>
</dbReference>
<dbReference type="RefSeq" id="WP_213099907.1">
    <property type="nucleotide sequence ID" value="NZ_JAGYPH010000005.1"/>
</dbReference>
<dbReference type="InterPro" id="IPR037171">
    <property type="entry name" value="NagB/RpiA_transferase-like"/>
</dbReference>
<comment type="caution">
    <text evidence="5">The sequence shown here is derived from an EMBL/GenBank/DDBJ whole genome shotgun (WGS) entry which is preliminary data.</text>
</comment>
<evidence type="ECO:0000256" key="2">
    <source>
        <dbReference type="ARBA" id="ARBA00023125"/>
    </source>
</evidence>
<dbReference type="AlphaFoldDB" id="A0A942Z5K3"/>